<keyword evidence="4 9" id="KW-0997">Cell inner membrane</keyword>
<dbReference type="RefSeq" id="WP_368802391.1">
    <property type="nucleotide sequence ID" value="NZ_JAZHFV010000002.1"/>
</dbReference>
<comment type="function">
    <text evidence="9">Part of the tripartite ATP-independent periplasmic (TRAP) transport system.</text>
</comment>
<feature type="transmembrane region" description="Helical" evidence="9">
    <location>
        <begin position="15"/>
        <end position="35"/>
    </location>
</feature>
<comment type="similarity">
    <text evidence="8 9">Belongs to the TRAP transporter small permease family.</text>
</comment>
<keyword evidence="3" id="KW-1003">Cell membrane</keyword>
<evidence type="ECO:0000313" key="12">
    <source>
        <dbReference type="Proteomes" id="UP001559025"/>
    </source>
</evidence>
<feature type="domain" description="Tripartite ATP-independent periplasmic transporters DctQ component" evidence="10">
    <location>
        <begin position="30"/>
        <end position="162"/>
    </location>
</feature>
<keyword evidence="7 9" id="KW-0472">Membrane</keyword>
<protein>
    <recommendedName>
        <fullName evidence="9">TRAP transporter small permease protein</fullName>
    </recommendedName>
</protein>
<name>A0ABV3WRK5_9HYPH</name>
<dbReference type="Pfam" id="PF04290">
    <property type="entry name" value="DctQ"/>
    <property type="match status" value="1"/>
</dbReference>
<comment type="subcellular location">
    <subcellularLocation>
        <location evidence="1 9">Cell inner membrane</location>
        <topology evidence="1 9">Multi-pass membrane protein</topology>
    </subcellularLocation>
</comment>
<dbReference type="PANTHER" id="PTHR35011">
    <property type="entry name" value="2,3-DIKETO-L-GULONATE TRAP TRANSPORTER SMALL PERMEASE PROTEIN YIAM"/>
    <property type="match status" value="1"/>
</dbReference>
<dbReference type="Proteomes" id="UP001559025">
    <property type="component" value="Unassembled WGS sequence"/>
</dbReference>
<feature type="transmembrane region" description="Helical" evidence="9">
    <location>
        <begin position="92"/>
        <end position="114"/>
    </location>
</feature>
<accession>A0ABV3WRK5</accession>
<organism evidence="11 12">
    <name type="scientific">Neoaquamicrobium sediminum</name>
    <dbReference type="NCBI Taxonomy" id="1849104"/>
    <lineage>
        <taxon>Bacteria</taxon>
        <taxon>Pseudomonadati</taxon>
        <taxon>Pseudomonadota</taxon>
        <taxon>Alphaproteobacteria</taxon>
        <taxon>Hyphomicrobiales</taxon>
        <taxon>Phyllobacteriaceae</taxon>
        <taxon>Neoaquamicrobium</taxon>
    </lineage>
</organism>
<dbReference type="InterPro" id="IPR007387">
    <property type="entry name" value="TRAP_DctQ"/>
</dbReference>
<evidence type="ECO:0000256" key="3">
    <source>
        <dbReference type="ARBA" id="ARBA00022475"/>
    </source>
</evidence>
<comment type="caution">
    <text evidence="11">The sequence shown here is derived from an EMBL/GenBank/DDBJ whole genome shotgun (WGS) entry which is preliminary data.</text>
</comment>
<sequence length="170" mass="19310">MAAVIRSYVSLMDRLAEFIGAFAKYLIYLMIGVLLFDVVSDKAFGFVQNWTVETAQFTLAAFYFLAGPKTLKDDSHVRLDLIYANLSDRAKAWIDMITIWIVTFYLSVMLWGSISSLQYSWATNQRLPSLWAPSLVPIKVLMTICLVLMILQCFAIFFKDLARARGKVVA</sequence>
<evidence type="ECO:0000313" key="11">
    <source>
        <dbReference type="EMBL" id="MEX4007190.1"/>
    </source>
</evidence>
<dbReference type="EMBL" id="JAZHFV010000002">
    <property type="protein sequence ID" value="MEX4007190.1"/>
    <property type="molecule type" value="Genomic_DNA"/>
</dbReference>
<evidence type="ECO:0000256" key="5">
    <source>
        <dbReference type="ARBA" id="ARBA00022692"/>
    </source>
</evidence>
<keyword evidence="6 9" id="KW-1133">Transmembrane helix</keyword>
<keyword evidence="12" id="KW-1185">Reference proteome</keyword>
<reference evidence="11 12" key="1">
    <citation type="submission" date="2024-01" db="EMBL/GenBank/DDBJ databases">
        <title>New evidence supports the origin of RcGTA from prophage.</title>
        <authorList>
            <person name="Xu Y."/>
            <person name="Liu B."/>
            <person name="Chen F."/>
        </authorList>
    </citation>
    <scope>NUCLEOTIDE SEQUENCE [LARGE SCALE GENOMIC DNA]</scope>
    <source>
        <strain evidence="11 12">CBW1107-2</strain>
    </source>
</reference>
<dbReference type="PANTHER" id="PTHR35011:SF4">
    <property type="entry name" value="SLL1102 PROTEIN"/>
    <property type="match status" value="1"/>
</dbReference>
<keyword evidence="5 9" id="KW-0812">Transmembrane</keyword>
<evidence type="ECO:0000256" key="6">
    <source>
        <dbReference type="ARBA" id="ARBA00022989"/>
    </source>
</evidence>
<keyword evidence="2 9" id="KW-0813">Transport</keyword>
<evidence type="ECO:0000256" key="7">
    <source>
        <dbReference type="ARBA" id="ARBA00023136"/>
    </source>
</evidence>
<evidence type="ECO:0000256" key="1">
    <source>
        <dbReference type="ARBA" id="ARBA00004429"/>
    </source>
</evidence>
<comment type="caution">
    <text evidence="9">Lacks conserved residue(s) required for the propagation of feature annotation.</text>
</comment>
<feature type="transmembrane region" description="Helical" evidence="9">
    <location>
        <begin position="134"/>
        <end position="158"/>
    </location>
</feature>
<evidence type="ECO:0000256" key="4">
    <source>
        <dbReference type="ARBA" id="ARBA00022519"/>
    </source>
</evidence>
<proteinExistence type="inferred from homology"/>
<evidence type="ECO:0000256" key="8">
    <source>
        <dbReference type="ARBA" id="ARBA00038436"/>
    </source>
</evidence>
<evidence type="ECO:0000259" key="10">
    <source>
        <dbReference type="Pfam" id="PF04290"/>
    </source>
</evidence>
<evidence type="ECO:0000256" key="9">
    <source>
        <dbReference type="RuleBase" id="RU369079"/>
    </source>
</evidence>
<dbReference type="InterPro" id="IPR055348">
    <property type="entry name" value="DctQ"/>
</dbReference>
<evidence type="ECO:0000256" key="2">
    <source>
        <dbReference type="ARBA" id="ARBA00022448"/>
    </source>
</evidence>
<gene>
    <name evidence="11" type="ORF">V1479_07735</name>
</gene>
<comment type="subunit">
    <text evidence="9">The complex comprises the extracytoplasmic solute receptor protein and the two transmembrane proteins.</text>
</comment>